<dbReference type="EMBL" id="DYDO01000004">
    <property type="protein sequence ID" value="DBA25582.1"/>
    <property type="molecule type" value="Genomic_DNA"/>
</dbReference>
<dbReference type="SUPFAM" id="SSF81321">
    <property type="entry name" value="Family A G protein-coupled receptor-like"/>
    <property type="match status" value="1"/>
</dbReference>
<dbReference type="InterPro" id="IPR017452">
    <property type="entry name" value="GPCR_Rhodpsn_7TM"/>
</dbReference>
<evidence type="ECO:0000256" key="1">
    <source>
        <dbReference type="ARBA" id="ARBA00004651"/>
    </source>
</evidence>
<keyword evidence="4 9" id="KW-0812">Transmembrane</keyword>
<keyword evidence="9" id="KW-0297">G-protein coupled receptor</keyword>
<dbReference type="InterPro" id="IPR000276">
    <property type="entry name" value="GPCR_Rhodpsn"/>
</dbReference>
<keyword evidence="8 9" id="KW-0807">Transducer</keyword>
<dbReference type="Proteomes" id="UP001181693">
    <property type="component" value="Unassembled WGS sequence"/>
</dbReference>
<proteinExistence type="inferred from homology"/>
<dbReference type="PANTHER" id="PTHR26453">
    <property type="entry name" value="OLFACTORY RECEPTOR"/>
    <property type="match status" value="1"/>
</dbReference>
<dbReference type="Pfam" id="PF13853">
    <property type="entry name" value="7tm_4"/>
    <property type="match status" value="1"/>
</dbReference>
<keyword evidence="9" id="KW-0675">Receptor</keyword>
<feature type="transmembrane region" description="Helical" evidence="10">
    <location>
        <begin position="21"/>
        <end position="49"/>
    </location>
</feature>
<comment type="similarity">
    <text evidence="9">Belongs to the G-protein coupled receptor 1 family.</text>
</comment>
<dbReference type="PRINTS" id="PR00237">
    <property type="entry name" value="GPCRRHODOPSN"/>
</dbReference>
<feature type="transmembrane region" description="Helical" evidence="10">
    <location>
        <begin position="92"/>
        <end position="118"/>
    </location>
</feature>
<keyword evidence="2 10" id="KW-1003">Cell membrane</keyword>
<dbReference type="Gene3D" id="1.20.1070.10">
    <property type="entry name" value="Rhodopsin 7-helix transmembrane proteins"/>
    <property type="match status" value="1"/>
</dbReference>
<feature type="transmembrane region" description="Helical" evidence="10">
    <location>
        <begin position="234"/>
        <end position="257"/>
    </location>
</feature>
<sequence>MSNHTHLKEFILVGFPENMQICVLYFAVLLLIYILTVLGNSFLICTVILSPKLHTPMYFFLCNLSFLDLCYSSSSVPKILIDVLSKKRRISFLGCMVQMNTGLFFGSIECLLLAVMAYDRYMAICFPLYYTNVMNHNICWNITGIMWLGGFFISVVPTISKPLIFCTKNKLNHFACEILALLELACGNLAFYKITIFVVSIFTILAPLVFIVVTYVLIIISIMKIQSIEGRSKAFSTCASHLFVVFMFYGTSMTMYLGQTNYFSFSLKYISLIYGVITPVLNPLIYSLRNNEVKEGFQKTLRKFSL</sequence>
<dbReference type="PROSITE" id="PS00237">
    <property type="entry name" value="G_PROTEIN_RECEP_F1_1"/>
    <property type="match status" value="1"/>
</dbReference>
<keyword evidence="5 10" id="KW-0552">Olfaction</keyword>
<dbReference type="GO" id="GO:0004984">
    <property type="term" value="F:olfactory receptor activity"/>
    <property type="evidence" value="ECO:0007669"/>
    <property type="project" value="InterPro"/>
</dbReference>
<feature type="domain" description="G-protein coupled receptors family 1 profile" evidence="11">
    <location>
        <begin position="39"/>
        <end position="286"/>
    </location>
</feature>
<evidence type="ECO:0000256" key="6">
    <source>
        <dbReference type="ARBA" id="ARBA00022989"/>
    </source>
</evidence>
<dbReference type="FunFam" id="1.20.1070.10:FF:000001">
    <property type="entry name" value="Olfactory receptor"/>
    <property type="match status" value="1"/>
</dbReference>
<feature type="transmembrane region" description="Helical" evidence="10">
    <location>
        <begin position="269"/>
        <end position="288"/>
    </location>
</feature>
<reference evidence="12" key="1">
    <citation type="thesis" date="2020" institute="ProQuest LLC" country="789 East Eisenhower Parkway, Ann Arbor, MI, USA">
        <title>Comparative Genomics and Chromosome Evolution.</title>
        <authorList>
            <person name="Mudd A.B."/>
        </authorList>
    </citation>
    <scope>NUCLEOTIDE SEQUENCE</scope>
    <source>
        <strain evidence="12">1538</strain>
        <tissue evidence="12">Blood</tissue>
    </source>
</reference>
<comment type="subcellular location">
    <subcellularLocation>
        <location evidence="1 10">Cell membrane</location>
        <topology evidence="1 10">Multi-pass membrane protein</topology>
    </subcellularLocation>
</comment>
<name>A0AAV3ASD5_PYXAD</name>
<evidence type="ECO:0000256" key="10">
    <source>
        <dbReference type="RuleBase" id="RU363047"/>
    </source>
</evidence>
<feature type="transmembrane region" description="Helical" evidence="10">
    <location>
        <begin position="197"/>
        <end position="222"/>
    </location>
</feature>
<protein>
    <recommendedName>
        <fullName evidence="10">Olfactory receptor</fullName>
    </recommendedName>
</protein>
<evidence type="ECO:0000256" key="9">
    <source>
        <dbReference type="RuleBase" id="RU000688"/>
    </source>
</evidence>
<evidence type="ECO:0000256" key="3">
    <source>
        <dbReference type="ARBA" id="ARBA00022606"/>
    </source>
</evidence>
<evidence type="ECO:0000313" key="12">
    <source>
        <dbReference type="EMBL" id="DBA25582.1"/>
    </source>
</evidence>
<dbReference type="InterPro" id="IPR000725">
    <property type="entry name" value="Olfact_rcpt"/>
</dbReference>
<evidence type="ECO:0000256" key="5">
    <source>
        <dbReference type="ARBA" id="ARBA00022725"/>
    </source>
</evidence>
<dbReference type="GO" id="GO:0005886">
    <property type="term" value="C:plasma membrane"/>
    <property type="evidence" value="ECO:0007669"/>
    <property type="project" value="UniProtKB-SubCell"/>
</dbReference>
<keyword evidence="3 10" id="KW-0716">Sensory transduction</keyword>
<gene>
    <name evidence="12" type="ORF">GDO54_009957</name>
</gene>
<evidence type="ECO:0000256" key="4">
    <source>
        <dbReference type="ARBA" id="ARBA00022692"/>
    </source>
</evidence>
<organism evidence="12 13">
    <name type="scientific">Pyxicephalus adspersus</name>
    <name type="common">African bullfrog</name>
    <dbReference type="NCBI Taxonomy" id="30357"/>
    <lineage>
        <taxon>Eukaryota</taxon>
        <taxon>Metazoa</taxon>
        <taxon>Chordata</taxon>
        <taxon>Craniata</taxon>
        <taxon>Vertebrata</taxon>
        <taxon>Euteleostomi</taxon>
        <taxon>Amphibia</taxon>
        <taxon>Batrachia</taxon>
        <taxon>Anura</taxon>
        <taxon>Neobatrachia</taxon>
        <taxon>Ranoidea</taxon>
        <taxon>Pyxicephalidae</taxon>
        <taxon>Pyxicephalinae</taxon>
        <taxon>Pyxicephalus</taxon>
    </lineage>
</organism>
<evidence type="ECO:0000313" key="13">
    <source>
        <dbReference type="Proteomes" id="UP001181693"/>
    </source>
</evidence>
<dbReference type="AlphaFoldDB" id="A0AAV3ASD5"/>
<comment type="caution">
    <text evidence="12">The sequence shown here is derived from an EMBL/GenBank/DDBJ whole genome shotgun (WGS) entry which is preliminary data.</text>
</comment>
<accession>A0AAV3ASD5</accession>
<evidence type="ECO:0000259" key="11">
    <source>
        <dbReference type="PROSITE" id="PS50262"/>
    </source>
</evidence>
<dbReference type="PRINTS" id="PR00245">
    <property type="entry name" value="OLFACTORYR"/>
</dbReference>
<evidence type="ECO:0000256" key="8">
    <source>
        <dbReference type="ARBA" id="ARBA00023224"/>
    </source>
</evidence>
<feature type="transmembrane region" description="Helical" evidence="10">
    <location>
        <begin position="138"/>
        <end position="159"/>
    </location>
</feature>
<evidence type="ECO:0000256" key="2">
    <source>
        <dbReference type="ARBA" id="ARBA00022475"/>
    </source>
</evidence>
<dbReference type="PROSITE" id="PS50262">
    <property type="entry name" value="G_PROTEIN_RECEP_F1_2"/>
    <property type="match status" value="1"/>
</dbReference>
<dbReference type="GO" id="GO:0004930">
    <property type="term" value="F:G protein-coupled receptor activity"/>
    <property type="evidence" value="ECO:0007669"/>
    <property type="project" value="UniProtKB-KW"/>
</dbReference>
<keyword evidence="6 10" id="KW-1133">Transmembrane helix</keyword>
<evidence type="ECO:0000256" key="7">
    <source>
        <dbReference type="ARBA" id="ARBA00023136"/>
    </source>
</evidence>
<keyword evidence="13" id="KW-1185">Reference proteome</keyword>
<keyword evidence="7 10" id="KW-0472">Membrane</keyword>